<keyword evidence="1" id="KW-0732">Signal</keyword>
<gene>
    <name evidence="2" type="ORF">C9I99_01020</name>
</gene>
<organism evidence="2 3">
    <name type="scientific">Photobacterium lutimaris</name>
    <dbReference type="NCBI Taxonomy" id="388278"/>
    <lineage>
        <taxon>Bacteria</taxon>
        <taxon>Pseudomonadati</taxon>
        <taxon>Pseudomonadota</taxon>
        <taxon>Gammaproteobacteria</taxon>
        <taxon>Vibrionales</taxon>
        <taxon>Vibrionaceae</taxon>
        <taxon>Photobacterium</taxon>
    </lineage>
</organism>
<evidence type="ECO:0000256" key="1">
    <source>
        <dbReference type="SAM" id="SignalP"/>
    </source>
</evidence>
<reference evidence="2 3" key="1">
    <citation type="submission" date="2018-03" db="EMBL/GenBank/DDBJ databases">
        <title>Whole genome sequencing of Histamine producing bacteria.</title>
        <authorList>
            <person name="Butler K."/>
        </authorList>
    </citation>
    <scope>NUCLEOTIDE SEQUENCE [LARGE SCALE GENOMIC DNA]</scope>
    <source>
        <strain evidence="2 3">JCM 13586</strain>
    </source>
</reference>
<accession>A0A2T3J2W7</accession>
<dbReference type="AlphaFoldDB" id="A0A2T3J2W7"/>
<name>A0A2T3J2W7_9GAMM</name>
<keyword evidence="3" id="KW-1185">Reference proteome</keyword>
<proteinExistence type="predicted"/>
<feature type="signal peptide" evidence="1">
    <location>
        <begin position="1"/>
        <end position="20"/>
    </location>
</feature>
<dbReference type="Proteomes" id="UP000241222">
    <property type="component" value="Unassembled WGS sequence"/>
</dbReference>
<evidence type="ECO:0000313" key="3">
    <source>
        <dbReference type="Proteomes" id="UP000241222"/>
    </source>
</evidence>
<dbReference type="OrthoDB" id="5815310at2"/>
<feature type="chain" id="PRO_5015655724" evidence="1">
    <location>
        <begin position="21"/>
        <end position="154"/>
    </location>
</feature>
<dbReference type="EMBL" id="PYMH01000001">
    <property type="protein sequence ID" value="PSU35634.1"/>
    <property type="molecule type" value="Genomic_DNA"/>
</dbReference>
<protein>
    <submittedName>
        <fullName evidence="2">Uncharacterized protein</fullName>
    </submittedName>
</protein>
<comment type="caution">
    <text evidence="2">The sequence shown here is derived from an EMBL/GenBank/DDBJ whole genome shotgun (WGS) entry which is preliminary data.</text>
</comment>
<sequence>MKLQIIGLMLSSMLAAPTFATQLEGGTWLCKRPDTPENMLETTSYQFMSDGTIHSEEWLRRSENNQVQLEFKLAVDYSYFHNGLDYVLKPINLTRDIVVDKNNVNPFNSDARRDLLGYRIFFQPQFESTNRAAFVMRHHITPDERFTLNCSRQT</sequence>
<dbReference type="RefSeq" id="WP_107346989.1">
    <property type="nucleotide sequence ID" value="NZ_PYMH01000001.1"/>
</dbReference>
<evidence type="ECO:0000313" key="2">
    <source>
        <dbReference type="EMBL" id="PSU35634.1"/>
    </source>
</evidence>